<accession>A0A9E2NZA1</accession>
<reference evidence="1" key="1">
    <citation type="journal article" date="2021" name="PeerJ">
        <title>Extensive microbial diversity within the chicken gut microbiome revealed by metagenomics and culture.</title>
        <authorList>
            <person name="Gilroy R."/>
            <person name="Ravi A."/>
            <person name="Getino M."/>
            <person name="Pursley I."/>
            <person name="Horton D.L."/>
            <person name="Alikhan N.F."/>
            <person name="Baker D."/>
            <person name="Gharbi K."/>
            <person name="Hall N."/>
            <person name="Watson M."/>
            <person name="Adriaenssens E.M."/>
            <person name="Foster-Nyarko E."/>
            <person name="Jarju S."/>
            <person name="Secka A."/>
            <person name="Antonio M."/>
            <person name="Oren A."/>
            <person name="Chaudhuri R.R."/>
            <person name="La Ragione R."/>
            <person name="Hildebrand F."/>
            <person name="Pallen M.J."/>
        </authorList>
    </citation>
    <scope>NUCLEOTIDE SEQUENCE</scope>
    <source>
        <strain evidence="1">Gambia15-2214</strain>
    </source>
</reference>
<proteinExistence type="predicted"/>
<gene>
    <name evidence="1" type="ORF">IAA16_05925</name>
</gene>
<evidence type="ECO:0000313" key="2">
    <source>
        <dbReference type="Proteomes" id="UP000823914"/>
    </source>
</evidence>
<dbReference type="Proteomes" id="UP000823914">
    <property type="component" value="Unassembled WGS sequence"/>
</dbReference>
<name>A0A9E2NZA1_9SPIR</name>
<organism evidence="1 2">
    <name type="scientific">Candidatus Treponema excrementipullorum</name>
    <dbReference type="NCBI Taxonomy" id="2838768"/>
    <lineage>
        <taxon>Bacteria</taxon>
        <taxon>Pseudomonadati</taxon>
        <taxon>Spirochaetota</taxon>
        <taxon>Spirochaetia</taxon>
        <taxon>Spirochaetales</taxon>
        <taxon>Treponemataceae</taxon>
        <taxon>Treponema</taxon>
    </lineage>
</organism>
<dbReference type="AlphaFoldDB" id="A0A9E2NZA1"/>
<reference evidence="1" key="2">
    <citation type="submission" date="2021-04" db="EMBL/GenBank/DDBJ databases">
        <authorList>
            <person name="Gilroy R."/>
        </authorList>
    </citation>
    <scope>NUCLEOTIDE SEQUENCE</scope>
    <source>
        <strain evidence="1">Gambia15-2214</strain>
    </source>
</reference>
<comment type="caution">
    <text evidence="1">The sequence shown here is derived from an EMBL/GenBank/DDBJ whole genome shotgun (WGS) entry which is preliminary data.</text>
</comment>
<protein>
    <submittedName>
        <fullName evidence="1">Uncharacterized protein</fullName>
    </submittedName>
</protein>
<evidence type="ECO:0000313" key="1">
    <source>
        <dbReference type="EMBL" id="MBU3850085.1"/>
    </source>
</evidence>
<sequence>MQSQKSIREFYKQFSEKTGDTVNSVVLAKISGVPSFVLNQVGLSYPKGQDFLWGLLILGEKDIHFFVHPSEGLLVSMFRATGNGEAPKEQYVRIEKSSLADISPEPVRKSLIPLFSPQPKVILISFYTPQSEKITLPFEPINGLKKIMPLFDAYKTK</sequence>
<dbReference type="EMBL" id="JAHLFV010000141">
    <property type="protein sequence ID" value="MBU3850085.1"/>
    <property type="molecule type" value="Genomic_DNA"/>
</dbReference>